<evidence type="ECO:0000313" key="2">
    <source>
        <dbReference type="EMBL" id="MBB3838442.1"/>
    </source>
</evidence>
<dbReference type="Gene3D" id="3.40.710.10">
    <property type="entry name" value="DD-peptidase/beta-lactamase superfamily"/>
    <property type="match status" value="1"/>
</dbReference>
<protein>
    <submittedName>
        <fullName evidence="2">D-alanyl-D-alanine carboxypeptidase</fullName>
        <ecNumber evidence="2">3.4.16.4</ecNumber>
    </submittedName>
</protein>
<keyword evidence="2" id="KW-0645">Protease</keyword>
<dbReference type="InterPro" id="IPR001466">
    <property type="entry name" value="Beta-lactam-related"/>
</dbReference>
<organism evidence="2 3">
    <name type="scientific">Runella defluvii</name>
    <dbReference type="NCBI Taxonomy" id="370973"/>
    <lineage>
        <taxon>Bacteria</taxon>
        <taxon>Pseudomonadati</taxon>
        <taxon>Bacteroidota</taxon>
        <taxon>Cytophagia</taxon>
        <taxon>Cytophagales</taxon>
        <taxon>Spirosomataceae</taxon>
        <taxon>Runella</taxon>
    </lineage>
</organism>
<gene>
    <name evidence="2" type="ORF">FHS57_002447</name>
</gene>
<proteinExistence type="predicted"/>
<dbReference type="PANTHER" id="PTHR43283">
    <property type="entry name" value="BETA-LACTAMASE-RELATED"/>
    <property type="match status" value="1"/>
</dbReference>
<sequence length="388" mass="43676">MKRYLMIILPVLIFTGCKNNNVDPNPTTTCLAENAINEGIIPASEVKAIIDSYTSDKLPGITFLARKGDNYWQYNSGVLNKDSKKSMRPCLVWPGYSITKMYTATAILKLAELGKISLDQKINTCLPANLLSKIPDANKITIRMLLNHSSGIEDYWHNSEYVEGYVENPARTYEVSDYLEAAKRRFFEPGTDVYYSNTNYLILSLIIDHITNQRHEISFLKYIYNPLELSDTFYKELPTNLLIDTPRLYADVEGAGRLIDFTDLSYVQFRNESGSNSIFAKPKDFVDFIHGLSHGKLLNAHYFSEMRKEYTGNASPDVYGLGLEFYEKNGAKMYGYAGSSFGGRTLLLYNPKTDVSFFIGVNAGAELGGPVLENIAEMMEEIATKLAN</sequence>
<name>A0A7W6EQI0_9BACT</name>
<keyword evidence="3" id="KW-1185">Reference proteome</keyword>
<evidence type="ECO:0000313" key="3">
    <source>
        <dbReference type="Proteomes" id="UP000541352"/>
    </source>
</evidence>
<dbReference type="AlphaFoldDB" id="A0A7W6EQI0"/>
<dbReference type="GO" id="GO:0009002">
    <property type="term" value="F:serine-type D-Ala-D-Ala carboxypeptidase activity"/>
    <property type="evidence" value="ECO:0007669"/>
    <property type="project" value="UniProtKB-EC"/>
</dbReference>
<keyword evidence="2" id="KW-0378">Hydrolase</keyword>
<keyword evidence="2" id="KW-0121">Carboxypeptidase</keyword>
<reference evidence="2 3" key="1">
    <citation type="submission" date="2020-08" db="EMBL/GenBank/DDBJ databases">
        <title>Genomic Encyclopedia of Type Strains, Phase IV (KMG-IV): sequencing the most valuable type-strain genomes for metagenomic binning, comparative biology and taxonomic classification.</title>
        <authorList>
            <person name="Goeker M."/>
        </authorList>
    </citation>
    <scope>NUCLEOTIDE SEQUENCE [LARGE SCALE GENOMIC DNA]</scope>
    <source>
        <strain evidence="2 3">DSM 17976</strain>
    </source>
</reference>
<dbReference type="PROSITE" id="PS51257">
    <property type="entry name" value="PROKAR_LIPOPROTEIN"/>
    <property type="match status" value="1"/>
</dbReference>
<dbReference type="InterPro" id="IPR050789">
    <property type="entry name" value="Diverse_Enzym_Activities"/>
</dbReference>
<dbReference type="EMBL" id="JACIBY010000004">
    <property type="protein sequence ID" value="MBB3838442.1"/>
    <property type="molecule type" value="Genomic_DNA"/>
</dbReference>
<dbReference type="SUPFAM" id="SSF56601">
    <property type="entry name" value="beta-lactamase/transpeptidase-like"/>
    <property type="match status" value="1"/>
</dbReference>
<feature type="domain" description="Beta-lactamase-related" evidence="1">
    <location>
        <begin position="55"/>
        <end position="364"/>
    </location>
</feature>
<dbReference type="InterPro" id="IPR012338">
    <property type="entry name" value="Beta-lactam/transpept-like"/>
</dbReference>
<dbReference type="Pfam" id="PF00144">
    <property type="entry name" value="Beta-lactamase"/>
    <property type="match status" value="1"/>
</dbReference>
<accession>A0A7W6EQI0</accession>
<evidence type="ECO:0000259" key="1">
    <source>
        <dbReference type="Pfam" id="PF00144"/>
    </source>
</evidence>
<dbReference type="EC" id="3.4.16.4" evidence="2"/>
<comment type="caution">
    <text evidence="2">The sequence shown here is derived from an EMBL/GenBank/DDBJ whole genome shotgun (WGS) entry which is preliminary data.</text>
</comment>
<dbReference type="Proteomes" id="UP000541352">
    <property type="component" value="Unassembled WGS sequence"/>
</dbReference>
<dbReference type="PANTHER" id="PTHR43283:SF18">
    <property type="match status" value="1"/>
</dbReference>
<dbReference type="RefSeq" id="WP_183973883.1">
    <property type="nucleotide sequence ID" value="NZ_JACIBY010000004.1"/>
</dbReference>